<feature type="active site" evidence="3">
    <location>
        <position position="337"/>
    </location>
</feature>
<dbReference type="GO" id="GO:0006508">
    <property type="term" value="P:proteolysis"/>
    <property type="evidence" value="ECO:0007669"/>
    <property type="project" value="UniProtKB-KW"/>
</dbReference>
<dbReference type="InterPro" id="IPR001461">
    <property type="entry name" value="Aspartic_peptidase_A1"/>
</dbReference>
<evidence type="ECO:0000259" key="6">
    <source>
        <dbReference type="PROSITE" id="PS51767"/>
    </source>
</evidence>
<dbReference type="InParanoid" id="A0A1Y1UMJ3"/>
<evidence type="ECO:0000256" key="1">
    <source>
        <dbReference type="ARBA" id="ARBA00007447"/>
    </source>
</evidence>
<proteinExistence type="inferred from homology"/>
<evidence type="ECO:0000313" key="7">
    <source>
        <dbReference type="EMBL" id="ORX38737.1"/>
    </source>
</evidence>
<keyword evidence="5" id="KW-0732">Signal</keyword>
<dbReference type="InterPro" id="IPR021109">
    <property type="entry name" value="Peptidase_aspartic_dom_sf"/>
</dbReference>
<feature type="active site" evidence="3">
    <location>
        <position position="93"/>
    </location>
</feature>
<keyword evidence="4" id="KW-0645">Protease</keyword>
<dbReference type="OrthoDB" id="15189at2759"/>
<dbReference type="AlphaFoldDB" id="A0A1Y1UMJ3"/>
<comment type="caution">
    <text evidence="7">The sequence shown here is derived from an EMBL/GenBank/DDBJ whole genome shotgun (WGS) entry which is preliminary data.</text>
</comment>
<comment type="similarity">
    <text evidence="1 4">Belongs to the peptidase A1 family.</text>
</comment>
<dbReference type="GeneID" id="33559901"/>
<dbReference type="PRINTS" id="PR00792">
    <property type="entry name" value="PEPSIN"/>
</dbReference>
<gene>
    <name evidence="7" type="ORF">BD324DRAFT_650080</name>
</gene>
<dbReference type="PANTHER" id="PTHR47966">
    <property type="entry name" value="BETA-SITE APP-CLEAVING ENZYME, ISOFORM A-RELATED"/>
    <property type="match status" value="1"/>
</dbReference>
<protein>
    <submittedName>
        <fullName evidence="7">Aspartic peptidase domain-containing protein</fullName>
    </submittedName>
</protein>
<accession>A0A1Y1UMJ3</accession>
<feature type="domain" description="Peptidase A1" evidence="6">
    <location>
        <begin position="77"/>
        <end position="447"/>
    </location>
</feature>
<keyword evidence="2 4" id="KW-0064">Aspartyl protease</keyword>
<evidence type="ECO:0000256" key="3">
    <source>
        <dbReference type="PIRSR" id="PIRSR601461-1"/>
    </source>
</evidence>
<name>A0A1Y1UMJ3_9TREE</name>
<dbReference type="Pfam" id="PF00026">
    <property type="entry name" value="Asp"/>
    <property type="match status" value="1"/>
</dbReference>
<feature type="signal peptide" evidence="5">
    <location>
        <begin position="1"/>
        <end position="15"/>
    </location>
</feature>
<dbReference type="PROSITE" id="PS00141">
    <property type="entry name" value="ASP_PROTEASE"/>
    <property type="match status" value="1"/>
</dbReference>
<evidence type="ECO:0000313" key="8">
    <source>
        <dbReference type="Proteomes" id="UP000193218"/>
    </source>
</evidence>
<evidence type="ECO:0000256" key="5">
    <source>
        <dbReference type="SAM" id="SignalP"/>
    </source>
</evidence>
<keyword evidence="8" id="KW-1185">Reference proteome</keyword>
<keyword evidence="4" id="KW-0378">Hydrolase</keyword>
<dbReference type="PANTHER" id="PTHR47966:SF47">
    <property type="entry name" value="ENDOPEPTIDASE, PUTATIVE (AFU_ORTHOLOGUE AFUA_3G01220)-RELATED"/>
    <property type="match status" value="1"/>
</dbReference>
<dbReference type="EMBL" id="NBSH01000004">
    <property type="protein sequence ID" value="ORX38737.1"/>
    <property type="molecule type" value="Genomic_DNA"/>
</dbReference>
<dbReference type="SUPFAM" id="SSF50630">
    <property type="entry name" value="Acid proteases"/>
    <property type="match status" value="1"/>
</dbReference>
<reference evidence="7 8" key="1">
    <citation type="submission" date="2017-03" db="EMBL/GenBank/DDBJ databases">
        <title>Widespread Adenine N6-methylation of Active Genes in Fungi.</title>
        <authorList>
            <consortium name="DOE Joint Genome Institute"/>
            <person name="Mondo S.J."/>
            <person name="Dannebaum R.O."/>
            <person name="Kuo R.C."/>
            <person name="Louie K.B."/>
            <person name="Bewick A.J."/>
            <person name="Labutti K."/>
            <person name="Haridas S."/>
            <person name="Kuo A."/>
            <person name="Salamov A."/>
            <person name="Ahrendt S.R."/>
            <person name="Lau R."/>
            <person name="Bowen B.P."/>
            <person name="Lipzen A."/>
            <person name="Sullivan W."/>
            <person name="Andreopoulos W.B."/>
            <person name="Clum A."/>
            <person name="Lindquist E."/>
            <person name="Daum C."/>
            <person name="Northen T.R."/>
            <person name="Ramamoorthy G."/>
            <person name="Schmitz R.J."/>
            <person name="Gryganskyi A."/>
            <person name="Culley D."/>
            <person name="Magnuson J."/>
            <person name="James T.Y."/>
            <person name="O'Malley M.A."/>
            <person name="Stajich J.E."/>
            <person name="Spatafora J.W."/>
            <person name="Visel A."/>
            <person name="Grigoriev I.V."/>
        </authorList>
    </citation>
    <scope>NUCLEOTIDE SEQUENCE [LARGE SCALE GENOMIC DNA]</scope>
    <source>
        <strain evidence="7 8">NRRL Y-17943</strain>
    </source>
</reference>
<dbReference type="STRING" id="4999.A0A1Y1UMJ3"/>
<dbReference type="Proteomes" id="UP000193218">
    <property type="component" value="Unassembled WGS sequence"/>
</dbReference>
<dbReference type="CDD" id="cd05471">
    <property type="entry name" value="pepsin_like"/>
    <property type="match status" value="1"/>
</dbReference>
<dbReference type="InterPro" id="IPR034164">
    <property type="entry name" value="Pepsin-like_dom"/>
</dbReference>
<dbReference type="InterPro" id="IPR033121">
    <property type="entry name" value="PEPTIDASE_A1"/>
</dbReference>
<dbReference type="PROSITE" id="PS51767">
    <property type="entry name" value="PEPTIDASE_A1"/>
    <property type="match status" value="1"/>
</dbReference>
<evidence type="ECO:0000256" key="4">
    <source>
        <dbReference type="RuleBase" id="RU000454"/>
    </source>
</evidence>
<evidence type="ECO:0000256" key="2">
    <source>
        <dbReference type="ARBA" id="ARBA00022750"/>
    </source>
</evidence>
<dbReference type="InterPro" id="IPR001969">
    <property type="entry name" value="Aspartic_peptidase_AS"/>
</dbReference>
<feature type="chain" id="PRO_5013163845" evidence="5">
    <location>
        <begin position="16"/>
        <end position="452"/>
    </location>
</feature>
<dbReference type="GO" id="GO:0000324">
    <property type="term" value="C:fungal-type vacuole"/>
    <property type="evidence" value="ECO:0007669"/>
    <property type="project" value="TreeGrafter"/>
</dbReference>
<dbReference type="RefSeq" id="XP_021872659.1">
    <property type="nucleotide sequence ID" value="XM_022018092.1"/>
</dbReference>
<sequence length="452" mass="48553">MNALLALAPLAVAAATSVGPVPFSDHVLPITSKVPRSNAKTQSLKDYMYWASSCFYPPGEGNGTQVSLDAPYGGSQYTVNVTIAGEDYNLILDTGSSDLWLPASNFSCLLAANPMILANYTKEPQSVCEFGSNLFNISDIGEFMPLNYTNNFNISYGVQGYSDLQFATGSSYIGAVGIGNLTVPNAQLNIVYNAEFFGNNVSDGLIGFAGPGLTSVFATANPMNDSAANYEPYLPWFYQAAEDGLVAPYFSLALNRPTFADQETSDVVYDLGYLVLGGLPKCIELTGKYVTVPNHDFNETVNGQNVTLPLWWTTTVDEWTFAGSDAINTTTELIILDSGTFNVYAPNAVAEAYANAFSPPGVYNASEGGYVVPCNATVPPLSVTIGGVEFPFDQRDLIFPLTANGEYCLSTVTNGGNTTSDVYILGDKFFNSAVIAFNVENDTMTIYERKCY</sequence>
<dbReference type="Gene3D" id="2.40.70.10">
    <property type="entry name" value="Acid Proteases"/>
    <property type="match status" value="2"/>
</dbReference>
<dbReference type="GO" id="GO:0004190">
    <property type="term" value="F:aspartic-type endopeptidase activity"/>
    <property type="evidence" value="ECO:0007669"/>
    <property type="project" value="UniProtKB-KW"/>
</dbReference>
<organism evidence="7 8">
    <name type="scientific">Kockovaella imperatae</name>
    <dbReference type="NCBI Taxonomy" id="4999"/>
    <lineage>
        <taxon>Eukaryota</taxon>
        <taxon>Fungi</taxon>
        <taxon>Dikarya</taxon>
        <taxon>Basidiomycota</taxon>
        <taxon>Agaricomycotina</taxon>
        <taxon>Tremellomycetes</taxon>
        <taxon>Tremellales</taxon>
        <taxon>Cuniculitremaceae</taxon>
        <taxon>Kockovaella</taxon>
    </lineage>
</organism>